<feature type="region of interest" description="Disordered" evidence="1">
    <location>
        <begin position="242"/>
        <end position="273"/>
    </location>
</feature>
<sequence>MPNICQRCTPNCRQDYAVMPEFKLLSRSPAASVTETRSGSDIKSAFSAPWSYSSEGKRQSPILVHVFESHQYASATCALPTAKGCFSAIWHSNDLLADCAIYRFVATLAGHLVSVVQKTNISSALGRERMQWPMSVIKTAYELPLPAAARLAYRRQRWPPICCPPPFGPNCPESTEQVGRAAASVAPIGRRRLVDFSFHSDRSRPIKRLYQLACAGDRCRVHLVAYRPDKVGFAHQPHSACDWQTGAQSPTDGQAETGKPPDQPTAAFAQPAR</sequence>
<dbReference type="EMBL" id="CAAALY010001885">
    <property type="protein sequence ID" value="VEL07503.1"/>
    <property type="molecule type" value="Genomic_DNA"/>
</dbReference>
<dbReference type="Proteomes" id="UP000784294">
    <property type="component" value="Unassembled WGS sequence"/>
</dbReference>
<feature type="compositionally biased region" description="Polar residues" evidence="1">
    <location>
        <begin position="245"/>
        <end position="254"/>
    </location>
</feature>
<keyword evidence="3" id="KW-1185">Reference proteome</keyword>
<name>A0A3S4ZUH8_9PLAT</name>
<proteinExistence type="predicted"/>
<reference evidence="2" key="1">
    <citation type="submission" date="2018-11" db="EMBL/GenBank/DDBJ databases">
        <authorList>
            <consortium name="Pathogen Informatics"/>
        </authorList>
    </citation>
    <scope>NUCLEOTIDE SEQUENCE</scope>
</reference>
<comment type="caution">
    <text evidence="2">The sequence shown here is derived from an EMBL/GenBank/DDBJ whole genome shotgun (WGS) entry which is preliminary data.</text>
</comment>
<evidence type="ECO:0000256" key="1">
    <source>
        <dbReference type="SAM" id="MobiDB-lite"/>
    </source>
</evidence>
<evidence type="ECO:0000313" key="3">
    <source>
        <dbReference type="Proteomes" id="UP000784294"/>
    </source>
</evidence>
<accession>A0A3S4ZUH8</accession>
<evidence type="ECO:0000313" key="2">
    <source>
        <dbReference type="EMBL" id="VEL07503.1"/>
    </source>
</evidence>
<protein>
    <submittedName>
        <fullName evidence="2">Uncharacterized protein</fullName>
    </submittedName>
</protein>
<organism evidence="2 3">
    <name type="scientific">Protopolystoma xenopodis</name>
    <dbReference type="NCBI Taxonomy" id="117903"/>
    <lineage>
        <taxon>Eukaryota</taxon>
        <taxon>Metazoa</taxon>
        <taxon>Spiralia</taxon>
        <taxon>Lophotrochozoa</taxon>
        <taxon>Platyhelminthes</taxon>
        <taxon>Monogenea</taxon>
        <taxon>Polyopisthocotylea</taxon>
        <taxon>Polystomatidea</taxon>
        <taxon>Polystomatidae</taxon>
        <taxon>Protopolystoma</taxon>
    </lineage>
</organism>
<gene>
    <name evidence="2" type="ORF">PXEA_LOCUS943</name>
</gene>
<dbReference type="AlphaFoldDB" id="A0A3S4ZUH8"/>